<feature type="domain" description="4Fe-4S ferredoxin-type" evidence="4">
    <location>
        <begin position="155"/>
        <end position="184"/>
    </location>
</feature>
<dbReference type="GO" id="GO:0051536">
    <property type="term" value="F:iron-sulfur cluster binding"/>
    <property type="evidence" value="ECO:0007669"/>
    <property type="project" value="UniProtKB-KW"/>
</dbReference>
<dbReference type="Proteomes" id="UP000824044">
    <property type="component" value="Unassembled WGS sequence"/>
</dbReference>
<keyword evidence="2" id="KW-0408">Iron</keyword>
<name>A0A9D2IVK1_9FIRM</name>
<evidence type="ECO:0000256" key="2">
    <source>
        <dbReference type="ARBA" id="ARBA00023004"/>
    </source>
</evidence>
<organism evidence="5 6">
    <name type="scientific">Candidatus Gallimonas intestinigallinarum</name>
    <dbReference type="NCBI Taxonomy" id="2838604"/>
    <lineage>
        <taxon>Bacteria</taxon>
        <taxon>Bacillati</taxon>
        <taxon>Bacillota</taxon>
        <taxon>Clostridia</taxon>
        <taxon>Candidatus Gallimonas</taxon>
    </lineage>
</organism>
<accession>A0A9D2IVK1</accession>
<dbReference type="InterPro" id="IPR029039">
    <property type="entry name" value="Flavoprotein-like_sf"/>
</dbReference>
<dbReference type="InterPro" id="IPR017896">
    <property type="entry name" value="4Fe4S_Fe-S-bd"/>
</dbReference>
<protein>
    <recommendedName>
        <fullName evidence="4">4Fe-4S ferredoxin-type domain-containing protein</fullName>
    </recommendedName>
</protein>
<dbReference type="PROSITE" id="PS00198">
    <property type="entry name" value="4FE4S_FER_1"/>
    <property type="match status" value="1"/>
</dbReference>
<dbReference type="SUPFAM" id="SSF54862">
    <property type="entry name" value="4Fe-4S ferredoxins"/>
    <property type="match status" value="1"/>
</dbReference>
<evidence type="ECO:0000313" key="6">
    <source>
        <dbReference type="Proteomes" id="UP000824044"/>
    </source>
</evidence>
<dbReference type="GO" id="GO:0046872">
    <property type="term" value="F:metal ion binding"/>
    <property type="evidence" value="ECO:0007669"/>
    <property type="project" value="UniProtKB-KW"/>
</dbReference>
<dbReference type="InterPro" id="IPR017900">
    <property type="entry name" value="4Fe4S_Fe_S_CS"/>
</dbReference>
<dbReference type="Gene3D" id="3.30.70.20">
    <property type="match status" value="1"/>
</dbReference>
<reference evidence="5" key="1">
    <citation type="journal article" date="2021" name="PeerJ">
        <title>Extensive microbial diversity within the chicken gut microbiome revealed by metagenomics and culture.</title>
        <authorList>
            <person name="Gilroy R."/>
            <person name="Ravi A."/>
            <person name="Getino M."/>
            <person name="Pursley I."/>
            <person name="Horton D.L."/>
            <person name="Alikhan N.F."/>
            <person name="Baker D."/>
            <person name="Gharbi K."/>
            <person name="Hall N."/>
            <person name="Watson M."/>
            <person name="Adriaenssens E.M."/>
            <person name="Foster-Nyarko E."/>
            <person name="Jarju S."/>
            <person name="Secka A."/>
            <person name="Antonio M."/>
            <person name="Oren A."/>
            <person name="Chaudhuri R.R."/>
            <person name="La Ragione R."/>
            <person name="Hildebrand F."/>
            <person name="Pallen M.J."/>
        </authorList>
    </citation>
    <scope>NUCLEOTIDE SEQUENCE</scope>
    <source>
        <strain evidence="5">CHK33-5263</strain>
    </source>
</reference>
<evidence type="ECO:0000256" key="3">
    <source>
        <dbReference type="ARBA" id="ARBA00023014"/>
    </source>
</evidence>
<keyword evidence="1" id="KW-0479">Metal-binding</keyword>
<sequence>MIDVYCFSGAGHSAEVAAYCAERLGGRVIPIGADTVCRDERALIVFPVYCENLPPPVVDFLRRAEAGCAAFIATYGGMSYGHVLYDAQQLFPGSVTAGAYVPTEHSLARDGYRFDGAPLAPVLAKLSEGGTEIMLPKTQKHILSDFAPAWRSRIGARLVRGGNCVGCNACGATCPMGAMRQGRANSACIRCLKCVRVCPRHALCVHLSPVLGHYLRRRRCNDTIVYC</sequence>
<keyword evidence="3" id="KW-0411">Iron-sulfur</keyword>
<proteinExistence type="predicted"/>
<evidence type="ECO:0000259" key="4">
    <source>
        <dbReference type="PROSITE" id="PS51379"/>
    </source>
</evidence>
<feature type="domain" description="4Fe-4S ferredoxin-type" evidence="4">
    <location>
        <begin position="186"/>
        <end position="208"/>
    </location>
</feature>
<evidence type="ECO:0000256" key="1">
    <source>
        <dbReference type="ARBA" id="ARBA00022723"/>
    </source>
</evidence>
<dbReference type="EMBL" id="DXBS01000054">
    <property type="protein sequence ID" value="HIZ24375.1"/>
    <property type="molecule type" value="Genomic_DNA"/>
</dbReference>
<reference evidence="5" key="2">
    <citation type="submission" date="2021-04" db="EMBL/GenBank/DDBJ databases">
        <authorList>
            <person name="Gilroy R."/>
        </authorList>
    </citation>
    <scope>NUCLEOTIDE SEQUENCE</scope>
    <source>
        <strain evidence="5">CHK33-5263</strain>
    </source>
</reference>
<evidence type="ECO:0000313" key="5">
    <source>
        <dbReference type="EMBL" id="HIZ24375.1"/>
    </source>
</evidence>
<dbReference type="SUPFAM" id="SSF52218">
    <property type="entry name" value="Flavoproteins"/>
    <property type="match status" value="1"/>
</dbReference>
<gene>
    <name evidence="5" type="ORF">H9812_02725</name>
</gene>
<dbReference type="AlphaFoldDB" id="A0A9D2IVK1"/>
<comment type="caution">
    <text evidence="5">The sequence shown here is derived from an EMBL/GenBank/DDBJ whole genome shotgun (WGS) entry which is preliminary data.</text>
</comment>
<dbReference type="PROSITE" id="PS51379">
    <property type="entry name" value="4FE4S_FER_2"/>
    <property type="match status" value="2"/>
</dbReference>